<gene>
    <name evidence="9" type="ORF">LITE_LOCUS26753</name>
    <name evidence="10" type="ORF">LITE_LOCUS26968</name>
</gene>
<feature type="transmembrane region" description="Helical" evidence="7">
    <location>
        <begin position="127"/>
        <end position="146"/>
    </location>
</feature>
<comment type="similarity">
    <text evidence="6">Belongs to the OXA1/ALB3/YidC family.</text>
</comment>
<feature type="transmembrane region" description="Helical" evidence="7">
    <location>
        <begin position="48"/>
        <end position="68"/>
    </location>
</feature>
<dbReference type="InterPro" id="IPR001708">
    <property type="entry name" value="YidC/ALB3/OXA1/COX18"/>
</dbReference>
<dbReference type="AlphaFoldDB" id="A0AAV0M3Q2"/>
<feature type="transmembrane region" description="Helical" evidence="7">
    <location>
        <begin position="168"/>
        <end position="187"/>
    </location>
</feature>
<feature type="transmembrane region" description="Helical" evidence="7">
    <location>
        <begin position="225"/>
        <end position="243"/>
    </location>
</feature>
<dbReference type="PANTHER" id="PTHR12428">
    <property type="entry name" value="OXA1"/>
    <property type="match status" value="1"/>
</dbReference>
<dbReference type="Proteomes" id="UP001154282">
    <property type="component" value="Unassembled WGS sequence"/>
</dbReference>
<keyword evidence="4 7" id="KW-1133">Transmembrane helix</keyword>
<evidence type="ECO:0000256" key="5">
    <source>
        <dbReference type="ARBA" id="ARBA00023136"/>
    </source>
</evidence>
<dbReference type="GO" id="GO:0032977">
    <property type="term" value="F:membrane insertase activity"/>
    <property type="evidence" value="ECO:0007669"/>
    <property type="project" value="InterPro"/>
</dbReference>
<dbReference type="GO" id="GO:0005743">
    <property type="term" value="C:mitochondrial inner membrane"/>
    <property type="evidence" value="ECO:0007669"/>
    <property type="project" value="TreeGrafter"/>
</dbReference>
<comment type="similarity">
    <text evidence="2">Belongs to the OXA1/ALB3/YidC (TC 2.A.9.2) family.</text>
</comment>
<reference evidence="9" key="1">
    <citation type="submission" date="2022-08" db="EMBL/GenBank/DDBJ databases">
        <authorList>
            <person name="Gutierrez-Valencia J."/>
        </authorList>
    </citation>
    <scope>NUCLEOTIDE SEQUENCE</scope>
</reference>
<keyword evidence="11" id="KW-1185">Reference proteome</keyword>
<dbReference type="EMBL" id="CAMGYJ010000007">
    <property type="protein sequence ID" value="CAI0441156.1"/>
    <property type="molecule type" value="Genomic_DNA"/>
</dbReference>
<name>A0AAV0M3Q2_9ROSI</name>
<dbReference type="GO" id="GO:0032979">
    <property type="term" value="P:protein insertion into mitochondrial inner membrane from matrix"/>
    <property type="evidence" value="ECO:0007669"/>
    <property type="project" value="TreeGrafter"/>
</dbReference>
<evidence type="ECO:0000256" key="6">
    <source>
        <dbReference type="RuleBase" id="RU003945"/>
    </source>
</evidence>
<dbReference type="InterPro" id="IPR028055">
    <property type="entry name" value="YidC/Oxa/ALB_C"/>
</dbReference>
<organism evidence="9 11">
    <name type="scientific">Linum tenue</name>
    <dbReference type="NCBI Taxonomy" id="586396"/>
    <lineage>
        <taxon>Eukaryota</taxon>
        <taxon>Viridiplantae</taxon>
        <taxon>Streptophyta</taxon>
        <taxon>Embryophyta</taxon>
        <taxon>Tracheophyta</taxon>
        <taxon>Spermatophyta</taxon>
        <taxon>Magnoliopsida</taxon>
        <taxon>eudicotyledons</taxon>
        <taxon>Gunneridae</taxon>
        <taxon>Pentapetalae</taxon>
        <taxon>rosids</taxon>
        <taxon>fabids</taxon>
        <taxon>Malpighiales</taxon>
        <taxon>Linaceae</taxon>
        <taxon>Linum</taxon>
    </lineage>
</organism>
<dbReference type="CDD" id="cd20069">
    <property type="entry name" value="5TM_Oxa1-like"/>
    <property type="match status" value="1"/>
</dbReference>
<dbReference type="EMBL" id="CAMGYJ010000007">
    <property type="protein sequence ID" value="CAI0441665.1"/>
    <property type="molecule type" value="Genomic_DNA"/>
</dbReference>
<accession>A0AAV0M3Q2</accession>
<evidence type="ECO:0000313" key="10">
    <source>
        <dbReference type="EMBL" id="CAI0441665.1"/>
    </source>
</evidence>
<evidence type="ECO:0000256" key="2">
    <source>
        <dbReference type="ARBA" id="ARBA00010583"/>
    </source>
</evidence>
<proteinExistence type="inferred from homology"/>
<evidence type="ECO:0000313" key="9">
    <source>
        <dbReference type="EMBL" id="CAI0441156.1"/>
    </source>
</evidence>
<evidence type="ECO:0000259" key="8">
    <source>
        <dbReference type="Pfam" id="PF02096"/>
    </source>
</evidence>
<comment type="subcellular location">
    <subcellularLocation>
        <location evidence="1 6">Membrane</location>
        <topology evidence="1 6">Multi-pass membrane protein</topology>
    </subcellularLocation>
</comment>
<evidence type="ECO:0000256" key="3">
    <source>
        <dbReference type="ARBA" id="ARBA00022692"/>
    </source>
</evidence>
<protein>
    <recommendedName>
        <fullName evidence="8">Membrane insertase YidC/Oxa/ALB C-terminal domain-containing protein</fullName>
    </recommendedName>
</protein>
<feature type="domain" description="Membrane insertase YidC/Oxa/ALB C-terminal" evidence="8">
    <location>
        <begin position="48"/>
        <end position="238"/>
    </location>
</feature>
<evidence type="ECO:0000313" key="11">
    <source>
        <dbReference type="Proteomes" id="UP001154282"/>
    </source>
</evidence>
<evidence type="ECO:0000256" key="7">
    <source>
        <dbReference type="SAM" id="Phobius"/>
    </source>
</evidence>
<comment type="caution">
    <text evidence="9">The sequence shown here is derived from an EMBL/GenBank/DDBJ whole genome shotgun (WGS) entry which is preliminary data.</text>
</comment>
<dbReference type="Pfam" id="PF02096">
    <property type="entry name" value="60KD_IMP"/>
    <property type="match status" value="1"/>
</dbReference>
<evidence type="ECO:0000256" key="1">
    <source>
        <dbReference type="ARBA" id="ARBA00004141"/>
    </source>
</evidence>
<sequence length="282" mass="31227">MAQTPIEAVTSPAAVVSKVAGAAADWFLPVEFLQHCFDAVHSFTGCNWFLSIALTTLILKTTTLPFLINQLKFNIRVFLVTLQLKQIEKVIRDKGVEPEAVYGYEVQEKKEKLYKEYGVTPFTPWKWYFMQGPISVCFFLAIWNMAEKVPSFKNGGAYWFTDLTTPDSMYLLPVLIGLGFLTSVEVWRHLSEGLGGNPISGTRITISRVLAVGLAPLSASFPTAICGYLLTYSFFLVLCGLAIKVPAVKKSLGLPEIAMPPTATLDEEVLGRIIIFSKDIQS</sequence>
<keyword evidence="3 6" id="KW-0812">Transmembrane</keyword>
<dbReference type="PANTHER" id="PTHR12428:SF34">
    <property type="entry name" value="MITOCHONDRIAL INNER MEMBRANE PROTEIN OXA1-LIKE"/>
    <property type="match status" value="1"/>
</dbReference>
<evidence type="ECO:0000256" key="4">
    <source>
        <dbReference type="ARBA" id="ARBA00022989"/>
    </source>
</evidence>
<keyword evidence="5 7" id="KW-0472">Membrane</keyword>